<dbReference type="EMBL" id="CP067420">
    <property type="protein sequence ID" value="QQP91509.1"/>
    <property type="molecule type" value="Genomic_DNA"/>
</dbReference>
<organism evidence="2 3">
    <name type="scientific">Skermanella cutis</name>
    <dbReference type="NCBI Taxonomy" id="2775420"/>
    <lineage>
        <taxon>Bacteria</taxon>
        <taxon>Pseudomonadati</taxon>
        <taxon>Pseudomonadota</taxon>
        <taxon>Alphaproteobacteria</taxon>
        <taxon>Rhodospirillales</taxon>
        <taxon>Azospirillaceae</taxon>
        <taxon>Skermanella</taxon>
    </lineage>
</organism>
<keyword evidence="3" id="KW-1185">Reference proteome</keyword>
<dbReference type="InterPro" id="IPR027373">
    <property type="entry name" value="RHH_dom"/>
</dbReference>
<name>A0ABX7BAT5_9PROT</name>
<dbReference type="Pfam" id="PF13467">
    <property type="entry name" value="RHH_4"/>
    <property type="match status" value="1"/>
</dbReference>
<proteinExistence type="predicted"/>
<dbReference type="RefSeq" id="WP_201079501.1">
    <property type="nucleotide sequence ID" value="NZ_CP067420.1"/>
</dbReference>
<dbReference type="Proteomes" id="UP000595197">
    <property type="component" value="Chromosome"/>
</dbReference>
<accession>A0ABX7BAT5</accession>
<sequence length="106" mass="11816">MCRVFAMQDPASYACETRAVRLHGHTTSIRLEAEFWAILEEIAGREGLTLARFLCTLHDEVLQQQGDVPNFASMLRVTCALYLRDPAAHAAAIASRRMRKIDAVVA</sequence>
<dbReference type="Gene3D" id="1.10.3990.20">
    <property type="entry name" value="protein bp1543"/>
    <property type="match status" value="1"/>
</dbReference>
<reference evidence="2" key="1">
    <citation type="submission" date="2021-02" db="EMBL/GenBank/DDBJ databases">
        <title>Skermanella TT6 skin isolate.</title>
        <authorList>
            <person name="Lee K."/>
            <person name="Ganzorig M."/>
        </authorList>
    </citation>
    <scope>NUCLEOTIDE SEQUENCE</scope>
    <source>
        <strain evidence="2">TT6</strain>
    </source>
</reference>
<evidence type="ECO:0000259" key="1">
    <source>
        <dbReference type="Pfam" id="PF13467"/>
    </source>
</evidence>
<evidence type="ECO:0000313" key="2">
    <source>
        <dbReference type="EMBL" id="QQP91509.1"/>
    </source>
</evidence>
<evidence type="ECO:0000313" key="3">
    <source>
        <dbReference type="Proteomes" id="UP000595197"/>
    </source>
</evidence>
<protein>
    <submittedName>
        <fullName evidence="2">Ribbon-helix-helix domain-containing protein</fullName>
    </submittedName>
</protein>
<dbReference type="InterPro" id="IPR038268">
    <property type="entry name" value="RHH_sf"/>
</dbReference>
<gene>
    <name evidence="2" type="ORF">IGS68_10005</name>
</gene>
<feature type="domain" description="Ribbon-helix-helix" evidence="1">
    <location>
        <begin position="15"/>
        <end position="83"/>
    </location>
</feature>